<evidence type="ECO:0000256" key="8">
    <source>
        <dbReference type="ARBA" id="ARBA00022989"/>
    </source>
</evidence>
<dbReference type="GO" id="GO:0051119">
    <property type="term" value="F:sugar transmembrane transporter activity"/>
    <property type="evidence" value="ECO:0000318"/>
    <property type="project" value="GO_Central"/>
</dbReference>
<evidence type="ECO:0000256" key="3">
    <source>
        <dbReference type="ARBA" id="ARBA00022448"/>
    </source>
</evidence>
<dbReference type="eggNOG" id="KOG1623">
    <property type="taxonomic scope" value="Eukaryota"/>
</dbReference>
<evidence type="ECO:0008006" key="13">
    <source>
        <dbReference type="Google" id="ProtNLM"/>
    </source>
</evidence>
<keyword evidence="12" id="KW-1185">Reference proteome</keyword>
<dbReference type="EnsemblProtists" id="Phyra78741">
    <property type="protein sequence ID" value="Phyra78741"/>
    <property type="gene ID" value="Phyra78741"/>
</dbReference>
<keyword evidence="3" id="KW-0813">Transport</keyword>
<reference evidence="12" key="1">
    <citation type="journal article" date="2006" name="Science">
        <title>Phytophthora genome sequences uncover evolutionary origins and mechanisms of pathogenesis.</title>
        <authorList>
            <person name="Tyler B.M."/>
            <person name="Tripathy S."/>
            <person name="Zhang X."/>
            <person name="Dehal P."/>
            <person name="Jiang R.H."/>
            <person name="Aerts A."/>
            <person name="Arredondo F.D."/>
            <person name="Baxter L."/>
            <person name="Bensasson D."/>
            <person name="Beynon J.L."/>
            <person name="Chapman J."/>
            <person name="Damasceno C.M."/>
            <person name="Dorrance A.E."/>
            <person name="Dou D."/>
            <person name="Dickerman A.W."/>
            <person name="Dubchak I.L."/>
            <person name="Garbelotto M."/>
            <person name="Gijzen M."/>
            <person name="Gordon S.G."/>
            <person name="Govers F."/>
            <person name="Grunwald N.J."/>
            <person name="Huang W."/>
            <person name="Ivors K.L."/>
            <person name="Jones R.W."/>
            <person name="Kamoun S."/>
            <person name="Krampis K."/>
            <person name="Lamour K.H."/>
            <person name="Lee M.K."/>
            <person name="McDonald W.H."/>
            <person name="Medina M."/>
            <person name="Meijer H.J."/>
            <person name="Nordberg E.K."/>
            <person name="Maclean D.J."/>
            <person name="Ospina-Giraldo M.D."/>
            <person name="Morris P.F."/>
            <person name="Phuntumart V."/>
            <person name="Putnam N.H."/>
            <person name="Rash S."/>
            <person name="Rose J.K."/>
            <person name="Sakihama Y."/>
            <person name="Salamov A.A."/>
            <person name="Savidor A."/>
            <person name="Scheuring C.F."/>
            <person name="Smith B.M."/>
            <person name="Sobral B.W."/>
            <person name="Terry A."/>
            <person name="Torto-Alalibo T.A."/>
            <person name="Win J."/>
            <person name="Xu Z."/>
            <person name="Zhang H."/>
            <person name="Grigoriev I.V."/>
            <person name="Rokhsar D.S."/>
            <person name="Boore J.L."/>
        </authorList>
    </citation>
    <scope>NUCLEOTIDE SEQUENCE [LARGE SCALE GENOMIC DNA]</scope>
    <source>
        <strain evidence="12">Pr102</strain>
    </source>
</reference>
<dbReference type="AlphaFoldDB" id="H3GPS9"/>
<evidence type="ECO:0000256" key="5">
    <source>
        <dbReference type="ARBA" id="ARBA00022597"/>
    </source>
</evidence>
<dbReference type="EMBL" id="DS566031">
    <property type="status" value="NOT_ANNOTATED_CDS"/>
    <property type="molecule type" value="Genomic_DNA"/>
</dbReference>
<comment type="similarity">
    <text evidence="2">Belongs to the SWEET sugar transporter family.</text>
</comment>
<dbReference type="Pfam" id="PF03083">
    <property type="entry name" value="MtN3_slv"/>
    <property type="match status" value="1"/>
</dbReference>
<evidence type="ECO:0000256" key="10">
    <source>
        <dbReference type="SAM" id="Phobius"/>
    </source>
</evidence>
<dbReference type="VEuPathDB" id="FungiDB:KRP23_4578"/>
<feature type="transmembrane region" description="Helical" evidence="10">
    <location>
        <begin position="48"/>
        <end position="71"/>
    </location>
</feature>
<evidence type="ECO:0000256" key="9">
    <source>
        <dbReference type="ARBA" id="ARBA00023136"/>
    </source>
</evidence>
<feature type="transmembrane region" description="Helical" evidence="10">
    <location>
        <begin position="115"/>
        <end position="134"/>
    </location>
</feature>
<evidence type="ECO:0000256" key="2">
    <source>
        <dbReference type="ARBA" id="ARBA00007809"/>
    </source>
</evidence>
<proteinExistence type="inferred from homology"/>
<reference evidence="11" key="2">
    <citation type="submission" date="2015-06" db="UniProtKB">
        <authorList>
            <consortium name="EnsemblProtists"/>
        </authorList>
    </citation>
    <scope>IDENTIFICATION</scope>
    <source>
        <strain evidence="11">Pr102</strain>
    </source>
</reference>
<evidence type="ECO:0000256" key="6">
    <source>
        <dbReference type="ARBA" id="ARBA00022692"/>
    </source>
</evidence>
<dbReference type="HOGENOM" id="CLU_048643_2_1_1"/>
<keyword evidence="8 10" id="KW-1133">Transmembrane helix</keyword>
<keyword evidence="4" id="KW-1003">Cell membrane</keyword>
<keyword evidence="7" id="KW-0677">Repeat</keyword>
<evidence type="ECO:0000313" key="12">
    <source>
        <dbReference type="Proteomes" id="UP000005238"/>
    </source>
</evidence>
<evidence type="ECO:0000256" key="1">
    <source>
        <dbReference type="ARBA" id="ARBA00004651"/>
    </source>
</evidence>
<accession>H3GPS9</accession>
<dbReference type="GO" id="GO:0016020">
    <property type="term" value="C:membrane"/>
    <property type="evidence" value="ECO:0000318"/>
    <property type="project" value="GO_Central"/>
</dbReference>
<evidence type="ECO:0000313" key="11">
    <source>
        <dbReference type="EnsemblProtists" id="Phyra78741"/>
    </source>
</evidence>
<evidence type="ECO:0000256" key="4">
    <source>
        <dbReference type="ARBA" id="ARBA00022475"/>
    </source>
</evidence>
<feature type="transmembrane region" description="Helical" evidence="10">
    <location>
        <begin position="140"/>
        <end position="161"/>
    </location>
</feature>
<feature type="transmembrane region" description="Helical" evidence="10">
    <location>
        <begin position="77"/>
        <end position="95"/>
    </location>
</feature>
<dbReference type="OMA" id="WLINGIV"/>
<organism evidence="11 12">
    <name type="scientific">Phytophthora ramorum</name>
    <name type="common">Sudden oak death agent</name>
    <dbReference type="NCBI Taxonomy" id="164328"/>
    <lineage>
        <taxon>Eukaryota</taxon>
        <taxon>Sar</taxon>
        <taxon>Stramenopiles</taxon>
        <taxon>Oomycota</taxon>
        <taxon>Peronosporomycetes</taxon>
        <taxon>Peronosporales</taxon>
        <taxon>Peronosporaceae</taxon>
        <taxon>Phytophthora</taxon>
    </lineage>
</organism>
<sequence length="210" mass="22615">MSTRLIYAYTVKNIFPLFSVCVYGDVVATLYIVIYAKWCSDRVYVAKSIVVAGILLALVTTYAVLVASGAISQSRHQLGLVLGYLANVATFAMYISPLEKLKLVIQTKSSAAIPALLCGIIFVNSTLWLINGIVDDDLFIVVPNVVGLLLSATQLTLYVIYRPKKEVSAADTSGSEINAVLGLETGISEQVALPKSPAFALLVSPKHFLK</sequence>
<evidence type="ECO:0000256" key="7">
    <source>
        <dbReference type="ARBA" id="ARBA00022737"/>
    </source>
</evidence>
<dbReference type="InterPro" id="IPR047664">
    <property type="entry name" value="SWEET"/>
</dbReference>
<dbReference type="Proteomes" id="UP000005238">
    <property type="component" value="Unassembled WGS sequence"/>
</dbReference>
<protein>
    <recommendedName>
        <fullName evidence="13">Bidirectional sugar transporter SWEET</fullName>
    </recommendedName>
</protein>
<keyword evidence="5" id="KW-0762">Sugar transport</keyword>
<dbReference type="Gene3D" id="1.20.1280.290">
    <property type="match status" value="1"/>
</dbReference>
<keyword evidence="9 10" id="KW-0472">Membrane</keyword>
<dbReference type="GO" id="GO:0005886">
    <property type="term" value="C:plasma membrane"/>
    <property type="evidence" value="ECO:0007669"/>
    <property type="project" value="UniProtKB-SubCell"/>
</dbReference>
<dbReference type="VEuPathDB" id="FungiDB:KRP22_1966"/>
<feature type="transmembrane region" description="Helical" evidence="10">
    <location>
        <begin position="14"/>
        <end position="36"/>
    </location>
</feature>
<dbReference type="InterPro" id="IPR004316">
    <property type="entry name" value="SWEET_rpt"/>
</dbReference>
<dbReference type="InParanoid" id="H3GPS9"/>
<dbReference type="PANTHER" id="PTHR10791">
    <property type="entry name" value="RAG1-ACTIVATING PROTEIN 1"/>
    <property type="match status" value="1"/>
</dbReference>
<comment type="subcellular location">
    <subcellularLocation>
        <location evidence="1">Cell membrane</location>
        <topology evidence="1">Multi-pass membrane protein</topology>
    </subcellularLocation>
</comment>
<dbReference type="PANTHER" id="PTHR10791:SF30">
    <property type="entry name" value="SUGAR TRANSPORTER SWEET1"/>
    <property type="match status" value="1"/>
</dbReference>
<dbReference type="FunFam" id="1.20.1280.290:FF:000002">
    <property type="entry name" value="Bidirectional sugar transporter SWEET"/>
    <property type="match status" value="1"/>
</dbReference>
<keyword evidence="6 10" id="KW-0812">Transmembrane</keyword>
<name>H3GPS9_PHYRM</name>
<dbReference type="GO" id="GO:0008643">
    <property type="term" value="P:carbohydrate transport"/>
    <property type="evidence" value="ECO:0000318"/>
    <property type="project" value="GO_Central"/>
</dbReference>